<sequence length="151" mass="17283">MTSILNNARNGSFGGVKATQEKEFDAANKGIKFENLKIRSYVSLFDPEDGVELKYVPTKNVNGVQCAQLKEKDVKMLEFYSFVLCVRANPPFVVSDGFVHHVWKHIWIHKDIDSFISKGMYFFNKRPFLTLSIGVQTVPANRQFGRHSHQD</sequence>
<proteinExistence type="predicted"/>
<gene>
    <name evidence="1" type="ORF">Cgig2_011795</name>
</gene>
<accession>A0A9Q1GIA2</accession>
<dbReference type="OrthoDB" id="1939300at2759"/>
<protein>
    <submittedName>
        <fullName evidence="1">Uncharacterized protein</fullName>
    </submittedName>
</protein>
<dbReference type="EMBL" id="JAKOGI010004480">
    <property type="protein sequence ID" value="KAJ8419757.1"/>
    <property type="molecule type" value="Genomic_DNA"/>
</dbReference>
<evidence type="ECO:0000313" key="1">
    <source>
        <dbReference type="EMBL" id="KAJ8419757.1"/>
    </source>
</evidence>
<dbReference type="AlphaFoldDB" id="A0A9Q1GIA2"/>
<keyword evidence="2" id="KW-1185">Reference proteome</keyword>
<dbReference type="Proteomes" id="UP001153076">
    <property type="component" value="Unassembled WGS sequence"/>
</dbReference>
<reference evidence="1" key="1">
    <citation type="submission" date="2022-04" db="EMBL/GenBank/DDBJ databases">
        <title>Carnegiea gigantea Genome sequencing and assembly v2.</title>
        <authorList>
            <person name="Copetti D."/>
            <person name="Sanderson M.J."/>
            <person name="Burquez A."/>
            <person name="Wojciechowski M.F."/>
        </authorList>
    </citation>
    <scope>NUCLEOTIDE SEQUENCE</scope>
    <source>
        <strain evidence="1">SGP5-SGP5p</strain>
        <tissue evidence="1">Aerial part</tissue>
    </source>
</reference>
<comment type="caution">
    <text evidence="1">The sequence shown here is derived from an EMBL/GenBank/DDBJ whole genome shotgun (WGS) entry which is preliminary data.</text>
</comment>
<evidence type="ECO:0000313" key="2">
    <source>
        <dbReference type="Proteomes" id="UP001153076"/>
    </source>
</evidence>
<organism evidence="1 2">
    <name type="scientific">Carnegiea gigantea</name>
    <dbReference type="NCBI Taxonomy" id="171969"/>
    <lineage>
        <taxon>Eukaryota</taxon>
        <taxon>Viridiplantae</taxon>
        <taxon>Streptophyta</taxon>
        <taxon>Embryophyta</taxon>
        <taxon>Tracheophyta</taxon>
        <taxon>Spermatophyta</taxon>
        <taxon>Magnoliopsida</taxon>
        <taxon>eudicotyledons</taxon>
        <taxon>Gunneridae</taxon>
        <taxon>Pentapetalae</taxon>
        <taxon>Caryophyllales</taxon>
        <taxon>Cactineae</taxon>
        <taxon>Cactaceae</taxon>
        <taxon>Cactoideae</taxon>
        <taxon>Echinocereeae</taxon>
        <taxon>Carnegiea</taxon>
    </lineage>
</organism>
<name>A0A9Q1GIA2_9CARY</name>